<accession>A0A371FXK5</accession>
<evidence type="ECO:0000313" key="1">
    <source>
        <dbReference type="EMBL" id="RDX83055.1"/>
    </source>
</evidence>
<gene>
    <name evidence="1" type="ORF">CR513_36067</name>
</gene>
<name>A0A371FXK5_MUCPR</name>
<dbReference type="AlphaFoldDB" id="A0A371FXK5"/>
<organism evidence="1 2">
    <name type="scientific">Mucuna pruriens</name>
    <name type="common">Velvet bean</name>
    <name type="synonym">Dolichos pruriens</name>
    <dbReference type="NCBI Taxonomy" id="157652"/>
    <lineage>
        <taxon>Eukaryota</taxon>
        <taxon>Viridiplantae</taxon>
        <taxon>Streptophyta</taxon>
        <taxon>Embryophyta</taxon>
        <taxon>Tracheophyta</taxon>
        <taxon>Spermatophyta</taxon>
        <taxon>Magnoliopsida</taxon>
        <taxon>eudicotyledons</taxon>
        <taxon>Gunneridae</taxon>
        <taxon>Pentapetalae</taxon>
        <taxon>rosids</taxon>
        <taxon>fabids</taxon>
        <taxon>Fabales</taxon>
        <taxon>Fabaceae</taxon>
        <taxon>Papilionoideae</taxon>
        <taxon>50 kb inversion clade</taxon>
        <taxon>NPAAA clade</taxon>
        <taxon>indigoferoid/millettioid clade</taxon>
        <taxon>Phaseoleae</taxon>
        <taxon>Mucuna</taxon>
    </lineage>
</organism>
<comment type="caution">
    <text evidence="1">The sequence shown here is derived from an EMBL/GenBank/DDBJ whole genome shotgun (WGS) entry which is preliminary data.</text>
</comment>
<keyword evidence="2" id="KW-1185">Reference proteome</keyword>
<sequence length="93" mass="10605">MRNQGGSSFGEEEQALQQLLQEKSEEQACLNAKARRRQEEAEKRAEECKVKLREQVEVLKGATRCPDHHLAWPGDNCSASRSMELPFHHSLES</sequence>
<proteinExistence type="predicted"/>
<dbReference type="Proteomes" id="UP000257109">
    <property type="component" value="Unassembled WGS sequence"/>
</dbReference>
<reference evidence="1" key="1">
    <citation type="submission" date="2018-05" db="EMBL/GenBank/DDBJ databases">
        <title>Draft genome of Mucuna pruriens seed.</title>
        <authorList>
            <person name="Nnadi N.E."/>
            <person name="Vos R."/>
            <person name="Hasami M.H."/>
            <person name="Devisetty U.K."/>
            <person name="Aguiy J.C."/>
        </authorList>
    </citation>
    <scope>NUCLEOTIDE SEQUENCE [LARGE SCALE GENOMIC DNA]</scope>
    <source>
        <strain evidence="1">JCA_2017</strain>
    </source>
</reference>
<feature type="non-terminal residue" evidence="1">
    <location>
        <position position="1"/>
    </location>
</feature>
<dbReference type="EMBL" id="QJKJ01007467">
    <property type="protein sequence ID" value="RDX83055.1"/>
    <property type="molecule type" value="Genomic_DNA"/>
</dbReference>
<evidence type="ECO:0000313" key="2">
    <source>
        <dbReference type="Proteomes" id="UP000257109"/>
    </source>
</evidence>
<protein>
    <submittedName>
        <fullName evidence="1">Uncharacterized protein</fullName>
    </submittedName>
</protein>